<evidence type="ECO:0000256" key="2">
    <source>
        <dbReference type="ARBA" id="ARBA00022450"/>
    </source>
</evidence>
<dbReference type="CDD" id="cd05931">
    <property type="entry name" value="FAAL"/>
    <property type="match status" value="1"/>
</dbReference>
<evidence type="ECO:0000256" key="4">
    <source>
        <dbReference type="ARBA" id="ARBA00022679"/>
    </source>
</evidence>
<dbReference type="InterPro" id="IPR050091">
    <property type="entry name" value="PKS_NRPS_Biosynth_Enz"/>
</dbReference>
<dbReference type="Pfam" id="PF02801">
    <property type="entry name" value="Ketoacyl-synt_C"/>
    <property type="match status" value="1"/>
</dbReference>
<keyword evidence="3" id="KW-0597">Phosphoprotein</keyword>
<dbReference type="FunFam" id="3.40.47.10:FF:000019">
    <property type="entry name" value="Polyketide synthase type I"/>
    <property type="match status" value="1"/>
</dbReference>
<dbReference type="InterPro" id="IPR014031">
    <property type="entry name" value="Ketoacyl_synth_C"/>
</dbReference>
<feature type="compositionally biased region" description="Polar residues" evidence="9">
    <location>
        <begin position="1591"/>
        <end position="1608"/>
    </location>
</feature>
<accession>B4VZM4</accession>
<dbReference type="GO" id="GO:0004312">
    <property type="term" value="F:fatty acid synthase activity"/>
    <property type="evidence" value="ECO:0007669"/>
    <property type="project" value="TreeGrafter"/>
</dbReference>
<dbReference type="InterPro" id="IPR020806">
    <property type="entry name" value="PKS_PP-bd"/>
</dbReference>
<dbReference type="SUPFAM" id="SSF55048">
    <property type="entry name" value="Probable ACP-binding domain of malonyl-CoA ACP transacylase"/>
    <property type="match status" value="1"/>
</dbReference>
<evidence type="ECO:0000256" key="8">
    <source>
        <dbReference type="PROSITE-ProRule" id="PRU01363"/>
    </source>
</evidence>
<dbReference type="Gene3D" id="3.40.366.10">
    <property type="entry name" value="Malonyl-Coenzyme A Acyl Carrier Protein, domain 2"/>
    <property type="match status" value="1"/>
</dbReference>
<dbReference type="SMART" id="SM00827">
    <property type="entry name" value="PKS_AT"/>
    <property type="match status" value="1"/>
</dbReference>
<keyword evidence="5" id="KW-0677">Repeat</keyword>
<dbReference type="InterPro" id="IPR000873">
    <property type="entry name" value="AMP-dep_synth/lig_dom"/>
</dbReference>
<dbReference type="HOGENOM" id="CLU_000022_67_3_3"/>
<dbReference type="SUPFAM" id="SSF53901">
    <property type="entry name" value="Thiolase-like"/>
    <property type="match status" value="1"/>
</dbReference>
<organism evidence="13 14">
    <name type="scientific">Coleofasciculus chthonoplastes PCC 7420</name>
    <dbReference type="NCBI Taxonomy" id="118168"/>
    <lineage>
        <taxon>Bacteria</taxon>
        <taxon>Bacillati</taxon>
        <taxon>Cyanobacteriota</taxon>
        <taxon>Cyanophyceae</taxon>
        <taxon>Coleofasciculales</taxon>
        <taxon>Coleofasciculaceae</taxon>
        <taxon>Coleofasciculus</taxon>
    </lineage>
</organism>
<dbReference type="Pfam" id="PF21089">
    <property type="entry name" value="PKS_DH_N"/>
    <property type="match status" value="1"/>
</dbReference>
<dbReference type="InterPro" id="IPR036736">
    <property type="entry name" value="ACP-like_sf"/>
</dbReference>
<name>B4VZM4_9CYAN</name>
<dbReference type="FunFam" id="3.40.50.12780:FF:000013">
    <property type="entry name" value="Long-chain-fatty-acid--AMP ligase FadD32"/>
    <property type="match status" value="1"/>
</dbReference>
<dbReference type="Pfam" id="PF23024">
    <property type="entry name" value="AMP-dom_DIP2-like"/>
    <property type="match status" value="1"/>
</dbReference>
<dbReference type="GO" id="GO:0005886">
    <property type="term" value="C:plasma membrane"/>
    <property type="evidence" value="ECO:0007669"/>
    <property type="project" value="TreeGrafter"/>
</dbReference>
<dbReference type="Proteomes" id="UP000003835">
    <property type="component" value="Unassembled WGS sequence"/>
</dbReference>
<dbReference type="PROSITE" id="PS52019">
    <property type="entry name" value="PKS_MFAS_DH"/>
    <property type="match status" value="1"/>
</dbReference>
<dbReference type="GO" id="GO:0031177">
    <property type="term" value="F:phosphopantetheine binding"/>
    <property type="evidence" value="ECO:0007669"/>
    <property type="project" value="InterPro"/>
</dbReference>
<evidence type="ECO:0000259" key="12">
    <source>
        <dbReference type="PROSITE" id="PS52019"/>
    </source>
</evidence>
<evidence type="ECO:0000313" key="14">
    <source>
        <dbReference type="Proteomes" id="UP000003835"/>
    </source>
</evidence>
<dbReference type="GO" id="GO:0006633">
    <property type="term" value="P:fatty acid biosynthetic process"/>
    <property type="evidence" value="ECO:0007669"/>
    <property type="project" value="InterPro"/>
</dbReference>
<evidence type="ECO:0000256" key="1">
    <source>
        <dbReference type="ARBA" id="ARBA00006432"/>
    </source>
</evidence>
<dbReference type="eggNOG" id="COG3321">
    <property type="taxonomic scope" value="Bacteria"/>
</dbReference>
<dbReference type="SMART" id="SM00823">
    <property type="entry name" value="PKS_PP"/>
    <property type="match status" value="1"/>
</dbReference>
<dbReference type="Pfam" id="PF00109">
    <property type="entry name" value="ketoacyl-synt"/>
    <property type="match status" value="1"/>
</dbReference>
<dbReference type="Pfam" id="PF00698">
    <property type="entry name" value="Acyl_transf_1"/>
    <property type="match status" value="1"/>
</dbReference>
<dbReference type="EMBL" id="DS989863">
    <property type="protein sequence ID" value="EDX72582.1"/>
    <property type="molecule type" value="Genomic_DNA"/>
</dbReference>
<dbReference type="GO" id="GO:0005737">
    <property type="term" value="C:cytoplasm"/>
    <property type="evidence" value="ECO:0007669"/>
    <property type="project" value="TreeGrafter"/>
</dbReference>
<dbReference type="OrthoDB" id="499075at2"/>
<dbReference type="PANTHER" id="PTHR43775">
    <property type="entry name" value="FATTY ACID SYNTHASE"/>
    <property type="match status" value="1"/>
</dbReference>
<dbReference type="InterPro" id="IPR009081">
    <property type="entry name" value="PP-bd_ACP"/>
</dbReference>
<feature type="domain" description="Carrier" evidence="10">
    <location>
        <begin position="608"/>
        <end position="685"/>
    </location>
</feature>
<dbReference type="Gene3D" id="3.30.70.3290">
    <property type="match status" value="1"/>
</dbReference>
<dbReference type="InterPro" id="IPR014030">
    <property type="entry name" value="Ketoacyl_synth_N"/>
</dbReference>
<feature type="domain" description="Ketosynthase family 3 (KS3)" evidence="11">
    <location>
        <begin position="699"/>
        <end position="1123"/>
    </location>
</feature>
<dbReference type="Gene3D" id="3.30.70.250">
    <property type="entry name" value="Malonyl-CoA ACP transacylase, ACP-binding"/>
    <property type="match status" value="1"/>
</dbReference>
<dbReference type="PROSITE" id="PS50075">
    <property type="entry name" value="CARRIER"/>
    <property type="match status" value="1"/>
</dbReference>
<dbReference type="InterPro" id="IPR014043">
    <property type="entry name" value="Acyl_transferase_dom"/>
</dbReference>
<evidence type="ECO:0000256" key="9">
    <source>
        <dbReference type="SAM" id="MobiDB-lite"/>
    </source>
</evidence>
<dbReference type="PROSITE" id="PS00606">
    <property type="entry name" value="KS3_1"/>
    <property type="match status" value="1"/>
</dbReference>
<sequence>MNALNRLLSPPDEALTFVDILRRRADDQPNSVAYLFLPDGETEEIRLTYHELDTRARSIAAQLQRQGARGERALLLYPSGWEFICAFFGCLYAGVVAVPAYPPRRNQHRKRLQAIVADAQATFALTTTSVLTQMGSRLTEAPELAAMHWLTTDRIASDIARDWHVPTINQDTLAFLQYTSGSTGTPKGVMVSHGNLLHNEQMIQQAFGHSSKTVVVGWLPLFHDMGLIGNVLQPVYLGVQSILMPPEAFLLKPYCWLQAISRYQATTSGGPNFAYDLCVQTIKPEQRASLDLSRWNVAFNGAEPVRWSTLEQFARTFADCGFSPQAFYPCYGMAETTLFVSGGLNNQPPVVCSVKEAELAKNQVVEAPSEEPGTRPIVGCGQAWLDETLAIVDPDSLTQCPEKQVGEIWVSGSSIAGGYWQRSQQTQETFQGYIADTGAGPFLRTGDLGFLRAGELFITGRLKDLMIIRGRNHYPQDIELTVETCHSALRPHCGAAFSVPVNGQEKLVIAQEVKRSSRRTLNADEVIGAIRRAVAAEHDIDVYGIVLLRTASIPKTSSGKVQRGACRDGFLADTLNGVTSWLATSQPSTQLQPGEAEVKTLPQSLSPNRQEEIQRWLIAQVSQSLQVLPEAIDIRHPLADYGLSSMVAIRLAGEAQDWLGYKVSPTLLYDYPTIERLAQQLAQETATLAPTPYTPIVQPDAIAIIGLGCRFPGANDPDAFWRLLKNGVDAITEIPNSRWSVNTLYDQQPATPGKMSTRWGGFLEQVDGFDADFFGISPREAERIDPQQRLLLEVAWETLEYAGLSANQLAGSQTGVFIGISSQDYSRFQCENYADIDGYTGTGNALSIAANRLSYVFDWQGPSLAVDTACSSSLVSVHLACQSLHNGECQQALAGGVNLILSPELTITFSQAKMMAADGRCKTFDAEADGYVRAEGCGLVLLKRLSDAQRDGDNILAIIKGSAMNQDGRSNGLTAPNGLAQQAVIRQALANAGVKASEISYVETHGTGTALGDPIEVESLKAVRLSEQSEPSPCILGSVKANIGHLEAAAGIAGLIKVVLCLQQEEIPRQLHLNQLNPHISWDERLFGIPQAPQPWLRGGKARVAGVSSFGFGGTNAHVVLAEAPQVETQPETPVQVPEVERSLHLLTLSAKTENALGELVKRYGAFLATHPTSSLADICFSANTGRSHFNHRLAVVAESTASLREQLAAGLTGKETLGRVTGQVTNRQRPKLAFLFTGQGSQYLNMGQELYQTQPTFRQTLDRCDEILRPYLETSLLSILYPEPGMSSPLNETAYTQPALFAIEYALVQLWQSWGVHPDAVMGHSVGEYVAACVAGVFSLEEGLKLIATRSRLMQRLDRGGEMVAVFADEASIRDVIDWDDQIVGIAAYNSPQNTVISGQSQTVRDICAALEARGIKTKPLQVSHAFHSPLMEPMLTEFHQVAATITYQTPQIDLISNVTGKRLTGAEITPDYWCRHVRQGVRLADSIKTLHACDYNIFVEIGPKPTVLGMARQSLPQDAGVWLPSLRLGCSDWQQLLQSLAELYVQGVPVDWSGFDRDYPRHRLILPTYPWQRSRYWLESTKVDDRQTRLLSSPSTNPPNGMTDQPQPERHKHPLLGNRLNHLAPPNLYIWETEIDALSLSYLNDHRVWDSIVMPHSAYIEIALAATEEAFESKPKQLTNLKLYSPLFLSEQDVQKIQVVLMSESDASLSFYLYSYQLNPPTLPQEWRLYATAQITL</sequence>
<evidence type="ECO:0000256" key="3">
    <source>
        <dbReference type="ARBA" id="ARBA00022553"/>
    </source>
</evidence>
<dbReference type="PANTHER" id="PTHR43775:SF37">
    <property type="entry name" value="SI:DKEY-61P9.11"/>
    <property type="match status" value="1"/>
</dbReference>
<dbReference type="InterPro" id="IPR020807">
    <property type="entry name" value="PKS_DH"/>
</dbReference>
<dbReference type="eggNOG" id="COG0318">
    <property type="taxonomic scope" value="Bacteria"/>
</dbReference>
<reference evidence="13 14" key="1">
    <citation type="submission" date="2008-07" db="EMBL/GenBank/DDBJ databases">
        <authorList>
            <person name="Tandeau de Marsac N."/>
            <person name="Ferriera S."/>
            <person name="Johnson J."/>
            <person name="Kravitz S."/>
            <person name="Beeson K."/>
            <person name="Sutton G."/>
            <person name="Rogers Y.-H."/>
            <person name="Friedman R."/>
            <person name="Frazier M."/>
            <person name="Venter J.C."/>
        </authorList>
    </citation>
    <scope>NUCLEOTIDE SEQUENCE [LARGE SCALE GENOMIC DNA]</scope>
    <source>
        <strain evidence="13 14">PCC 7420</strain>
    </source>
</reference>
<evidence type="ECO:0000256" key="5">
    <source>
        <dbReference type="ARBA" id="ARBA00022737"/>
    </source>
</evidence>
<dbReference type="InterPro" id="IPR042099">
    <property type="entry name" value="ANL_N_sf"/>
</dbReference>
<protein>
    <submittedName>
        <fullName evidence="13">Beta-ketoacyl synthase, N-terminal domain protein</fullName>
    </submittedName>
</protein>
<dbReference type="Gene3D" id="1.10.1200.10">
    <property type="entry name" value="ACP-like"/>
    <property type="match status" value="1"/>
</dbReference>
<dbReference type="SMART" id="SM00825">
    <property type="entry name" value="PKS_KS"/>
    <property type="match status" value="1"/>
</dbReference>
<gene>
    <name evidence="13" type="ORF">MC7420_2490</name>
</gene>
<evidence type="ECO:0000313" key="13">
    <source>
        <dbReference type="EMBL" id="EDX72582.1"/>
    </source>
</evidence>
<dbReference type="RefSeq" id="WP_006104264.1">
    <property type="nucleotide sequence ID" value="NZ_DS989863.1"/>
</dbReference>
<dbReference type="PROSITE" id="PS52004">
    <property type="entry name" value="KS3_2"/>
    <property type="match status" value="1"/>
</dbReference>
<dbReference type="GO" id="GO:0004315">
    <property type="term" value="F:3-oxoacyl-[acyl-carrier-protein] synthase activity"/>
    <property type="evidence" value="ECO:0007669"/>
    <property type="project" value="InterPro"/>
</dbReference>
<dbReference type="InterPro" id="IPR016036">
    <property type="entry name" value="Malonyl_transacylase_ACP-bd"/>
</dbReference>
<dbReference type="InterPro" id="IPR025110">
    <property type="entry name" value="AMP-bd_C"/>
</dbReference>
<dbReference type="SUPFAM" id="SSF56801">
    <property type="entry name" value="Acetyl-CoA synthetase-like"/>
    <property type="match status" value="1"/>
</dbReference>
<dbReference type="Pfam" id="PF00550">
    <property type="entry name" value="PP-binding"/>
    <property type="match status" value="1"/>
</dbReference>
<dbReference type="Gene3D" id="3.30.300.30">
    <property type="match status" value="1"/>
</dbReference>
<dbReference type="InterPro" id="IPR045851">
    <property type="entry name" value="AMP-bd_C_sf"/>
</dbReference>
<dbReference type="InterPro" id="IPR016039">
    <property type="entry name" value="Thiolase-like"/>
</dbReference>
<evidence type="ECO:0000256" key="6">
    <source>
        <dbReference type="ARBA" id="ARBA00022832"/>
    </source>
</evidence>
<keyword evidence="7" id="KW-0443">Lipid metabolism</keyword>
<dbReference type="Pfam" id="PF00501">
    <property type="entry name" value="AMP-binding"/>
    <property type="match status" value="1"/>
</dbReference>
<feature type="region of interest" description="Disordered" evidence="9">
    <location>
        <begin position="1589"/>
        <end position="1615"/>
    </location>
</feature>
<dbReference type="InterPro" id="IPR049552">
    <property type="entry name" value="PKS_DH_N"/>
</dbReference>
<keyword evidence="2" id="KW-0596">Phosphopantetheine</keyword>
<evidence type="ECO:0000259" key="10">
    <source>
        <dbReference type="PROSITE" id="PS50075"/>
    </source>
</evidence>
<dbReference type="PROSITE" id="PS00012">
    <property type="entry name" value="PHOSPHOPANTETHEINE"/>
    <property type="match status" value="1"/>
</dbReference>
<comment type="caution">
    <text evidence="8">Lacks conserved residue(s) required for the propagation of feature annotation.</text>
</comment>
<dbReference type="Gene3D" id="3.10.129.10">
    <property type="entry name" value="Hotdog Thioesterase"/>
    <property type="match status" value="1"/>
</dbReference>
<evidence type="ECO:0000259" key="11">
    <source>
        <dbReference type="PROSITE" id="PS52004"/>
    </source>
</evidence>
<keyword evidence="4" id="KW-0808">Transferase</keyword>
<dbReference type="FunFam" id="3.40.366.10:FF:000002">
    <property type="entry name" value="Probable polyketide synthase 2"/>
    <property type="match status" value="1"/>
</dbReference>
<dbReference type="Pfam" id="PF22621">
    <property type="entry name" value="CurL-like_PKS_C"/>
    <property type="match status" value="1"/>
</dbReference>
<proteinExistence type="inferred from homology"/>
<dbReference type="InterPro" id="IPR020845">
    <property type="entry name" value="AMP-binding_CS"/>
</dbReference>
<keyword evidence="6" id="KW-0276">Fatty acid metabolism</keyword>
<comment type="similarity">
    <text evidence="1">Belongs to the ATP-dependent AMP-binding enzyme family.</text>
</comment>
<dbReference type="GO" id="GO:0071770">
    <property type="term" value="P:DIM/DIP cell wall layer assembly"/>
    <property type="evidence" value="ECO:0007669"/>
    <property type="project" value="TreeGrafter"/>
</dbReference>
<dbReference type="InterPro" id="IPR016035">
    <property type="entry name" value="Acyl_Trfase/lysoPLipase"/>
</dbReference>
<dbReference type="Gene3D" id="3.40.50.12780">
    <property type="entry name" value="N-terminal domain of ligase-like"/>
    <property type="match status" value="1"/>
</dbReference>
<dbReference type="SUPFAM" id="SSF52151">
    <property type="entry name" value="FabD/lysophospholipase-like"/>
    <property type="match status" value="1"/>
</dbReference>
<dbReference type="STRING" id="118168.MC7420_2490"/>
<evidence type="ECO:0000256" key="7">
    <source>
        <dbReference type="ARBA" id="ARBA00023098"/>
    </source>
</evidence>
<dbReference type="InterPro" id="IPR018201">
    <property type="entry name" value="Ketoacyl_synth_AS"/>
</dbReference>
<dbReference type="InterPro" id="IPR006162">
    <property type="entry name" value="Ppantetheine_attach_site"/>
</dbReference>
<dbReference type="SUPFAM" id="SSF47336">
    <property type="entry name" value="ACP-like"/>
    <property type="match status" value="1"/>
</dbReference>
<dbReference type="Gene3D" id="3.40.47.10">
    <property type="match status" value="1"/>
</dbReference>
<dbReference type="SMART" id="SM00826">
    <property type="entry name" value="PKS_DH"/>
    <property type="match status" value="1"/>
</dbReference>
<dbReference type="InterPro" id="IPR049900">
    <property type="entry name" value="PKS_mFAS_DH"/>
</dbReference>
<dbReference type="InterPro" id="IPR020841">
    <property type="entry name" value="PKS_Beta-ketoAc_synthase_dom"/>
</dbReference>
<dbReference type="InterPro" id="IPR001227">
    <property type="entry name" value="Ac_transferase_dom_sf"/>
</dbReference>
<keyword evidence="14" id="KW-1185">Reference proteome</keyword>
<dbReference type="CDD" id="cd00833">
    <property type="entry name" value="PKS"/>
    <property type="match status" value="1"/>
</dbReference>
<feature type="domain" description="PKS/mFAS DH" evidence="12">
    <location>
        <begin position="1615"/>
        <end position="1739"/>
    </location>
</feature>
<dbReference type="InterPro" id="IPR040097">
    <property type="entry name" value="FAAL/FAAC"/>
</dbReference>
<dbReference type="PROSITE" id="PS00455">
    <property type="entry name" value="AMP_BINDING"/>
    <property type="match status" value="1"/>
</dbReference>